<feature type="compositionally biased region" description="Polar residues" evidence="1">
    <location>
        <begin position="399"/>
        <end position="417"/>
    </location>
</feature>
<dbReference type="Proteomes" id="UP000214365">
    <property type="component" value="Unassembled WGS sequence"/>
</dbReference>
<evidence type="ECO:0000313" key="2">
    <source>
        <dbReference type="EMBL" id="OKL59824.1"/>
    </source>
</evidence>
<proteinExistence type="predicted"/>
<feature type="region of interest" description="Disordered" evidence="1">
    <location>
        <begin position="450"/>
        <end position="495"/>
    </location>
</feature>
<name>A0A225AN89_TALAT</name>
<feature type="compositionally biased region" description="Low complexity" evidence="1">
    <location>
        <begin position="386"/>
        <end position="395"/>
    </location>
</feature>
<dbReference type="OrthoDB" id="5404323at2759"/>
<evidence type="ECO:0000313" key="3">
    <source>
        <dbReference type="Proteomes" id="UP000214365"/>
    </source>
</evidence>
<feature type="compositionally biased region" description="Basic residues" evidence="1">
    <location>
        <begin position="479"/>
        <end position="495"/>
    </location>
</feature>
<feature type="compositionally biased region" description="Basic residues" evidence="1">
    <location>
        <begin position="74"/>
        <end position="83"/>
    </location>
</feature>
<organism evidence="2 3">
    <name type="scientific">Talaromyces atroroseus</name>
    <dbReference type="NCBI Taxonomy" id="1441469"/>
    <lineage>
        <taxon>Eukaryota</taxon>
        <taxon>Fungi</taxon>
        <taxon>Dikarya</taxon>
        <taxon>Ascomycota</taxon>
        <taxon>Pezizomycotina</taxon>
        <taxon>Eurotiomycetes</taxon>
        <taxon>Eurotiomycetidae</taxon>
        <taxon>Eurotiales</taxon>
        <taxon>Trichocomaceae</taxon>
        <taxon>Talaromyces</taxon>
        <taxon>Talaromyces sect. Trachyspermi</taxon>
    </lineage>
</organism>
<feature type="region of interest" description="Disordered" evidence="1">
    <location>
        <begin position="386"/>
        <end position="420"/>
    </location>
</feature>
<accession>A0A225AN89</accession>
<comment type="caution">
    <text evidence="2">The sequence shown here is derived from an EMBL/GenBank/DDBJ whole genome shotgun (WGS) entry which is preliminary data.</text>
</comment>
<dbReference type="EMBL" id="LFMY01000006">
    <property type="protein sequence ID" value="OKL59824.1"/>
    <property type="molecule type" value="Genomic_DNA"/>
</dbReference>
<protein>
    <submittedName>
        <fullName evidence="2">Uncharacterized protein</fullName>
    </submittedName>
</protein>
<evidence type="ECO:0000256" key="1">
    <source>
        <dbReference type="SAM" id="MobiDB-lite"/>
    </source>
</evidence>
<dbReference type="AlphaFoldDB" id="A0A225AN89"/>
<reference evidence="2 3" key="1">
    <citation type="submission" date="2015-06" db="EMBL/GenBank/DDBJ databases">
        <title>Talaromyces atroroseus IBT 11181 draft genome.</title>
        <authorList>
            <person name="Rasmussen K.B."/>
            <person name="Rasmussen S."/>
            <person name="Petersen B."/>
            <person name="Sicheritz-Ponten T."/>
            <person name="Mortensen U.H."/>
            <person name="Thrane U."/>
        </authorList>
    </citation>
    <scope>NUCLEOTIDE SEQUENCE [LARGE SCALE GENOMIC DNA]</scope>
    <source>
        <strain evidence="2 3">IBT 11181</strain>
    </source>
</reference>
<dbReference type="RefSeq" id="XP_020119945.1">
    <property type="nucleotide sequence ID" value="XM_020267023.1"/>
</dbReference>
<feature type="region of interest" description="Disordered" evidence="1">
    <location>
        <begin position="39"/>
        <end position="85"/>
    </location>
</feature>
<feature type="compositionally biased region" description="Low complexity" evidence="1">
    <location>
        <begin position="453"/>
        <end position="468"/>
    </location>
</feature>
<keyword evidence="3" id="KW-1185">Reference proteome</keyword>
<feature type="compositionally biased region" description="Acidic residues" evidence="1">
    <location>
        <begin position="54"/>
        <end position="69"/>
    </location>
</feature>
<dbReference type="GeneID" id="31004477"/>
<gene>
    <name evidence="2" type="ORF">UA08_04722</name>
</gene>
<sequence length="495" mass="54588">MIATLSDRCDFSLAKESMLRVSQPATGLLPSLNFRHSTPPVLTPIHSSTADPSSSEEEDEEEEREDDDEEAKRRALRRQRASSRPKTVLHFAHPVANRRRLKLRLKLLLQLHEINRSSRPFPKFDVLPADVPTRLICKLPKPYGTTRAFGAKDMVVVTSDMYEQQQTLATSDDRSVSSDESCVEQREVIATICQCGSDDSPRKSKFEVAFSSGVYWEGIALPNGSYELVSQGGSSPPRKVRWVARDKKPVRQASGSSVSSMSASRFTFSVINPNTRQHPVIASMTRKGLTVFDQFSYPAAYSGDEQSPPASPSTASSSVKSAGLVHTDEDLRKVIVMTGIWVAFMEGWASKSLLSGEVPNASTLSPRARSSTYLSADGDAVVVETGSTAGSSASGRPSRLNSFSRQRTVNRRSTQSEFGREIVTEPQKGICNIRRSKSLTSADRRDLKWTSVEAESAPAAAARDAPADLQTQDEDPKTKSRGWRRFSSILRRKKR</sequence>